<comment type="caution">
    <text evidence="1">The sequence shown here is derived from an EMBL/GenBank/DDBJ whole genome shotgun (WGS) entry which is preliminary data.</text>
</comment>
<dbReference type="AlphaFoldDB" id="A0AAP0NXU3"/>
<sequence>MRDWIRMADVDDTSASNAWELDCDACPASPTKATIWVSVSPNQYWVSEIGTNKTSTGVDEGHVGLESTVQEEAAAASNNGSTTDVQMQTPVEVNNVFLEANNATSDVREDPREYTKLEKLEVGLARVRKSIQESIHVGSKASDADYVPDGPIYRNALAFHRYCGK</sequence>
<organism evidence="1 2">
    <name type="scientific">Stephania japonica</name>
    <dbReference type="NCBI Taxonomy" id="461633"/>
    <lineage>
        <taxon>Eukaryota</taxon>
        <taxon>Viridiplantae</taxon>
        <taxon>Streptophyta</taxon>
        <taxon>Embryophyta</taxon>
        <taxon>Tracheophyta</taxon>
        <taxon>Spermatophyta</taxon>
        <taxon>Magnoliopsida</taxon>
        <taxon>Ranunculales</taxon>
        <taxon>Menispermaceae</taxon>
        <taxon>Menispermoideae</taxon>
        <taxon>Cissampelideae</taxon>
        <taxon>Stephania</taxon>
    </lineage>
</organism>
<name>A0AAP0NXU3_9MAGN</name>
<reference evidence="1 2" key="1">
    <citation type="submission" date="2024-01" db="EMBL/GenBank/DDBJ databases">
        <title>Genome assemblies of Stephania.</title>
        <authorList>
            <person name="Yang L."/>
        </authorList>
    </citation>
    <scope>NUCLEOTIDE SEQUENCE [LARGE SCALE GENOMIC DNA]</scope>
    <source>
        <strain evidence="1">QJT</strain>
        <tissue evidence="1">Leaf</tissue>
    </source>
</reference>
<proteinExistence type="predicted"/>
<evidence type="ECO:0000313" key="1">
    <source>
        <dbReference type="EMBL" id="KAK9124012.1"/>
    </source>
</evidence>
<keyword evidence="2" id="KW-1185">Reference proteome</keyword>
<dbReference type="EMBL" id="JBBNAE010000005">
    <property type="protein sequence ID" value="KAK9124012.1"/>
    <property type="molecule type" value="Genomic_DNA"/>
</dbReference>
<gene>
    <name evidence="1" type="ORF">Sjap_013614</name>
</gene>
<dbReference type="Proteomes" id="UP001417504">
    <property type="component" value="Unassembled WGS sequence"/>
</dbReference>
<protein>
    <submittedName>
        <fullName evidence="1">Uncharacterized protein</fullName>
    </submittedName>
</protein>
<evidence type="ECO:0000313" key="2">
    <source>
        <dbReference type="Proteomes" id="UP001417504"/>
    </source>
</evidence>
<accession>A0AAP0NXU3</accession>